<keyword evidence="2" id="KW-1185">Reference proteome</keyword>
<dbReference type="EMBL" id="KB030661">
    <property type="protein sequence ID" value="ELK12416.1"/>
    <property type="molecule type" value="Genomic_DNA"/>
</dbReference>
<dbReference type="InParanoid" id="L5KNH3"/>
<evidence type="ECO:0000313" key="1">
    <source>
        <dbReference type="EMBL" id="ELK12416.1"/>
    </source>
</evidence>
<proteinExistence type="predicted"/>
<sequence length="109" mass="11420">MQRVQGEAGGAGWFVVKASSSSATSALQALGPCTQTPNDLPALWLLSGAQAPCGAGIEVGQPVPRVRPPVLGSSPHPSRVEILYEFGVLYVVTALQVTSQIPGFMLKRY</sequence>
<dbReference type="AlphaFoldDB" id="L5KNH3"/>
<reference evidence="2" key="1">
    <citation type="journal article" date="2013" name="Science">
        <title>Comparative analysis of bat genomes provides insight into the evolution of flight and immunity.</title>
        <authorList>
            <person name="Zhang G."/>
            <person name="Cowled C."/>
            <person name="Shi Z."/>
            <person name="Huang Z."/>
            <person name="Bishop-Lilly K.A."/>
            <person name="Fang X."/>
            <person name="Wynne J.W."/>
            <person name="Xiong Z."/>
            <person name="Baker M.L."/>
            <person name="Zhao W."/>
            <person name="Tachedjian M."/>
            <person name="Zhu Y."/>
            <person name="Zhou P."/>
            <person name="Jiang X."/>
            <person name="Ng J."/>
            <person name="Yang L."/>
            <person name="Wu L."/>
            <person name="Xiao J."/>
            <person name="Feng Y."/>
            <person name="Chen Y."/>
            <person name="Sun X."/>
            <person name="Zhang Y."/>
            <person name="Marsh G.A."/>
            <person name="Crameri G."/>
            <person name="Broder C.C."/>
            <person name="Frey K.G."/>
            <person name="Wang L.F."/>
            <person name="Wang J."/>
        </authorList>
    </citation>
    <scope>NUCLEOTIDE SEQUENCE [LARGE SCALE GENOMIC DNA]</scope>
</reference>
<evidence type="ECO:0000313" key="2">
    <source>
        <dbReference type="Proteomes" id="UP000010552"/>
    </source>
</evidence>
<name>L5KNH3_PTEAL</name>
<organism evidence="1 2">
    <name type="scientific">Pteropus alecto</name>
    <name type="common">Black flying fox</name>
    <dbReference type="NCBI Taxonomy" id="9402"/>
    <lineage>
        <taxon>Eukaryota</taxon>
        <taxon>Metazoa</taxon>
        <taxon>Chordata</taxon>
        <taxon>Craniata</taxon>
        <taxon>Vertebrata</taxon>
        <taxon>Euteleostomi</taxon>
        <taxon>Mammalia</taxon>
        <taxon>Eutheria</taxon>
        <taxon>Laurasiatheria</taxon>
        <taxon>Chiroptera</taxon>
        <taxon>Yinpterochiroptera</taxon>
        <taxon>Pteropodoidea</taxon>
        <taxon>Pteropodidae</taxon>
        <taxon>Pteropodinae</taxon>
        <taxon>Pteropus</taxon>
    </lineage>
</organism>
<accession>L5KNH3</accession>
<gene>
    <name evidence="1" type="ORF">PAL_GLEAN10014803</name>
</gene>
<dbReference type="Proteomes" id="UP000010552">
    <property type="component" value="Unassembled WGS sequence"/>
</dbReference>
<protein>
    <submittedName>
        <fullName evidence="1">Uncharacterized protein</fullName>
    </submittedName>
</protein>